<evidence type="ECO:0000313" key="6">
    <source>
        <dbReference type="Proteomes" id="UP000814176"/>
    </source>
</evidence>
<feature type="compositionally biased region" description="Low complexity" evidence="3">
    <location>
        <begin position="604"/>
        <end position="615"/>
    </location>
</feature>
<dbReference type="Gene3D" id="6.10.140.910">
    <property type="match status" value="1"/>
</dbReference>
<feature type="compositionally biased region" description="Polar residues" evidence="3">
    <location>
        <begin position="762"/>
        <end position="780"/>
    </location>
</feature>
<feature type="coiled-coil region" evidence="2">
    <location>
        <begin position="154"/>
        <end position="238"/>
    </location>
</feature>
<keyword evidence="1 2" id="KW-0175">Coiled coil</keyword>
<dbReference type="SUPFAM" id="SSF144284">
    <property type="entry name" value="Sec2 N-terminal region"/>
    <property type="match status" value="1"/>
</dbReference>
<accession>A0ABQ8K7S4</accession>
<feature type="compositionally biased region" description="Pro residues" evidence="3">
    <location>
        <begin position="677"/>
        <end position="690"/>
    </location>
</feature>
<sequence>MSQPSHSRPPSPAHSVDTEMHELNHEADYLEEKTLVVPHGPNGTDVKLQRHNSDPDAQAMVIGSLRSQVQDLFSQVSQLNNKLVKSYDRMSDLEDDLHVTTANLRGATLKIGELELERAQHLSALSSGLLVEKDHVTTELNRLMERATEEAAQRGQAESARAEIEQELDDLSAGLFNQANSMVAEARIAQAKSERKVEETERALREAEEVVGLLQTQMQALQAEKERADRRMEDMRVTMGKGKWVDRVHEPSRAIPRLLCSHSPYQEYLSLIAHLRSIRPASQHPPAMSTLLPLPFLARLVTEDSDPTVRLDLAPSLNWLSRRSVISAIHSGELSIEPMSTAALLQELAPSTIPGHPHNTHISCALCGMTIISPSNSASGSPTTATFPSPTSARPSLNNTWSASRFRNSLVHTLSSAPGALVQSRSQSPAPPAPGTDVMEPPTQVYIFRIAATSSGLPVSLPLSPQNTTQAKPTIYPLCTTHWCLARLRMTCSMWSFVRTGIVEKIWEDSVYVPPASLRAAQSPAANANGAKYDGVNGAAQADRKPPIPPRRTRMGIGALWGSVQRSLSSGKEIEAEKELERKDTEKPLPQSPKKLPVPPPLHPSISAPTPSRPSALPPPLPKRNRGREAATKEIAPSEPAGTTNDELPLERVISADHFATPDEEPSSYIDSDPATVPLPPTAPTTPEPEQPSAQPEQSGDPTPAGEADHSRSGSPAPPPLPRRAAARPRPVSVVVPVPESGAVENTGAAPTEPSAPAPAEDTQSGDQTNAPSADANATESEVVDASGTEEPTDGGKTGPVVEPPAAADDATPSADPSTQSKTGAPAEQPDAVDHVDPTTTHEESSAAHPAAEDSDVAPPSPLAPSTNGVVDGVEGQSLKDLEMVDVPAPPDPETDSDLDASTVYVGDASWEERTWKELTRLREDMFWARVGGVR</sequence>
<keyword evidence="6" id="KW-1185">Reference proteome</keyword>
<feature type="region of interest" description="Disordered" evidence="3">
    <location>
        <begin position="568"/>
        <end position="880"/>
    </location>
</feature>
<feature type="region of interest" description="Disordered" evidence="3">
    <location>
        <begin position="532"/>
        <end position="555"/>
    </location>
</feature>
<gene>
    <name evidence="5" type="ORF">C8Q71DRAFT_713045</name>
</gene>
<dbReference type="Pfam" id="PF06428">
    <property type="entry name" value="Sec2p"/>
    <property type="match status" value="1"/>
</dbReference>
<name>A0ABQ8K7S4_9APHY</name>
<evidence type="ECO:0000313" key="5">
    <source>
        <dbReference type="EMBL" id="KAH9833278.1"/>
    </source>
</evidence>
<dbReference type="EMBL" id="JADCUA010000019">
    <property type="protein sequence ID" value="KAH9833278.1"/>
    <property type="molecule type" value="Genomic_DNA"/>
</dbReference>
<evidence type="ECO:0000256" key="3">
    <source>
        <dbReference type="SAM" id="MobiDB-lite"/>
    </source>
</evidence>
<protein>
    <recommendedName>
        <fullName evidence="4">GDP/GTP exchange factor Sec2 N-terminal domain-containing protein</fullName>
    </recommendedName>
</protein>
<feature type="coiled-coil region" evidence="2">
    <location>
        <begin position="62"/>
        <end position="96"/>
    </location>
</feature>
<evidence type="ECO:0000256" key="1">
    <source>
        <dbReference type="ARBA" id="ARBA00023054"/>
    </source>
</evidence>
<proteinExistence type="predicted"/>
<organism evidence="5 6">
    <name type="scientific">Rhodofomes roseus</name>
    <dbReference type="NCBI Taxonomy" id="34475"/>
    <lineage>
        <taxon>Eukaryota</taxon>
        <taxon>Fungi</taxon>
        <taxon>Dikarya</taxon>
        <taxon>Basidiomycota</taxon>
        <taxon>Agaricomycotina</taxon>
        <taxon>Agaricomycetes</taxon>
        <taxon>Polyporales</taxon>
        <taxon>Rhodofomes</taxon>
    </lineage>
</organism>
<feature type="region of interest" description="Disordered" evidence="3">
    <location>
        <begin position="377"/>
        <end position="396"/>
    </location>
</feature>
<dbReference type="PANTHER" id="PTHR14430">
    <property type="entry name" value="RABIN3-RELATED"/>
    <property type="match status" value="1"/>
</dbReference>
<evidence type="ECO:0000256" key="2">
    <source>
        <dbReference type="SAM" id="Coils"/>
    </source>
</evidence>
<dbReference type="InterPro" id="IPR040351">
    <property type="entry name" value="RAB3IL/RAB3IP/Sec2"/>
</dbReference>
<dbReference type="GeneID" id="72001627"/>
<reference evidence="5 6" key="1">
    <citation type="journal article" date="2021" name="Environ. Microbiol.">
        <title>Gene family expansions and transcriptome signatures uncover fungal adaptations to wood decay.</title>
        <authorList>
            <person name="Hage H."/>
            <person name="Miyauchi S."/>
            <person name="Viragh M."/>
            <person name="Drula E."/>
            <person name="Min B."/>
            <person name="Chaduli D."/>
            <person name="Navarro D."/>
            <person name="Favel A."/>
            <person name="Norest M."/>
            <person name="Lesage-Meessen L."/>
            <person name="Balint B."/>
            <person name="Merenyi Z."/>
            <person name="de Eugenio L."/>
            <person name="Morin E."/>
            <person name="Martinez A.T."/>
            <person name="Baldrian P."/>
            <person name="Stursova M."/>
            <person name="Martinez M.J."/>
            <person name="Novotny C."/>
            <person name="Magnuson J.K."/>
            <person name="Spatafora J.W."/>
            <person name="Maurice S."/>
            <person name="Pangilinan J."/>
            <person name="Andreopoulos W."/>
            <person name="LaButti K."/>
            <person name="Hundley H."/>
            <person name="Na H."/>
            <person name="Kuo A."/>
            <person name="Barry K."/>
            <person name="Lipzen A."/>
            <person name="Henrissat B."/>
            <person name="Riley R."/>
            <person name="Ahrendt S."/>
            <person name="Nagy L.G."/>
            <person name="Grigoriev I.V."/>
            <person name="Martin F."/>
            <person name="Rosso M.N."/>
        </authorList>
    </citation>
    <scope>NUCLEOTIDE SEQUENCE [LARGE SCALE GENOMIC DNA]</scope>
    <source>
        <strain evidence="5 6">CIRM-BRFM 1785</strain>
    </source>
</reference>
<feature type="compositionally biased region" description="Basic and acidic residues" evidence="3">
    <location>
        <begin position="832"/>
        <end position="846"/>
    </location>
</feature>
<comment type="caution">
    <text evidence="5">The sequence shown here is derived from an EMBL/GenBank/DDBJ whole genome shotgun (WGS) entry which is preliminary data.</text>
</comment>
<evidence type="ECO:0000259" key="4">
    <source>
        <dbReference type="Pfam" id="PF06428"/>
    </source>
</evidence>
<dbReference type="Proteomes" id="UP000814176">
    <property type="component" value="Unassembled WGS sequence"/>
</dbReference>
<dbReference type="PANTHER" id="PTHR14430:SF0">
    <property type="entry name" value="SEC2P DOMAIN-CONTAINING PROTEIN"/>
    <property type="match status" value="1"/>
</dbReference>
<dbReference type="InterPro" id="IPR009449">
    <property type="entry name" value="Sec2_N"/>
</dbReference>
<feature type="compositionally biased region" description="Low complexity" evidence="3">
    <location>
        <begin position="728"/>
        <end position="761"/>
    </location>
</feature>
<feature type="region of interest" description="Disordered" evidence="3">
    <location>
        <begin position="1"/>
        <end position="24"/>
    </location>
</feature>
<dbReference type="RefSeq" id="XP_047776044.1">
    <property type="nucleotide sequence ID" value="XM_047920895.1"/>
</dbReference>
<feature type="domain" description="GDP/GTP exchange factor Sec2 N-terminal" evidence="4">
    <location>
        <begin position="91"/>
        <end position="222"/>
    </location>
</feature>
<feature type="compositionally biased region" description="Basic and acidic residues" evidence="3">
    <location>
        <begin position="572"/>
        <end position="587"/>
    </location>
</feature>
<feature type="compositionally biased region" description="Low complexity" evidence="3">
    <location>
        <begin position="804"/>
        <end position="819"/>
    </location>
</feature>